<comment type="caution">
    <text evidence="1">The sequence shown here is derived from an EMBL/GenBank/DDBJ whole genome shotgun (WGS) entry which is preliminary data.</text>
</comment>
<accession>A0A7X6RJL6</accession>
<sequence length="274" mass="30425">MSDNDFPARDFDASRPSAARMYHYYLSGQALFDVDKIFGEQVFAAFPHIGAWARHNRGFLGRAVGFMASRGIRQFLDIGAGLPATGSTHEVARAVAPRARVVYVDNNTEAVARGLRLFRETDALATTAFVDADVRCPDDIFDHPETRRLIDLDQPLGLLIVSVWPFVPDSDRPYRLMTQLRDRLPRGSYVAMSHAASDEASDEVARGLAAVAELYKRTSDPVTLRRRDDFAAFYDGLELLAPGIVHAPEWRPVSPVDMEDPARPCNFAAVGYKP</sequence>
<gene>
    <name evidence="1" type="ORF">HGA07_22545</name>
</gene>
<evidence type="ECO:0008006" key="3">
    <source>
        <dbReference type="Google" id="ProtNLM"/>
    </source>
</evidence>
<dbReference type="Pfam" id="PF04672">
    <property type="entry name" value="Methyltransf_19"/>
    <property type="match status" value="1"/>
</dbReference>
<evidence type="ECO:0000313" key="2">
    <source>
        <dbReference type="Proteomes" id="UP000523447"/>
    </source>
</evidence>
<dbReference type="Proteomes" id="UP000523447">
    <property type="component" value="Unassembled WGS sequence"/>
</dbReference>
<dbReference type="SUPFAM" id="SSF53335">
    <property type="entry name" value="S-adenosyl-L-methionine-dependent methyltransferases"/>
    <property type="match status" value="1"/>
</dbReference>
<dbReference type="RefSeq" id="WP_040720326.1">
    <property type="nucleotide sequence ID" value="NZ_CAWPHS010000022.1"/>
</dbReference>
<dbReference type="Gene3D" id="3.40.50.150">
    <property type="entry name" value="Vaccinia Virus protein VP39"/>
    <property type="match status" value="1"/>
</dbReference>
<name>A0A7X6RJL6_9NOCA</name>
<reference evidence="1 2" key="1">
    <citation type="submission" date="2020-04" db="EMBL/GenBank/DDBJ databases">
        <title>MicrobeNet Type strains.</title>
        <authorList>
            <person name="Nicholson A.C."/>
        </authorList>
    </citation>
    <scope>NUCLEOTIDE SEQUENCE [LARGE SCALE GENOMIC DNA]</scope>
    <source>
        <strain evidence="1 2">DSM 44445</strain>
    </source>
</reference>
<evidence type="ECO:0000313" key="1">
    <source>
        <dbReference type="EMBL" id="NKY88387.1"/>
    </source>
</evidence>
<organism evidence="1 2">
    <name type="scientific">Nocardia veterana</name>
    <dbReference type="NCBI Taxonomy" id="132249"/>
    <lineage>
        <taxon>Bacteria</taxon>
        <taxon>Bacillati</taxon>
        <taxon>Actinomycetota</taxon>
        <taxon>Actinomycetes</taxon>
        <taxon>Mycobacteriales</taxon>
        <taxon>Nocardiaceae</taxon>
        <taxon>Nocardia</taxon>
    </lineage>
</organism>
<keyword evidence="2" id="KW-1185">Reference proteome</keyword>
<dbReference type="InterPro" id="IPR006764">
    <property type="entry name" value="SAM_dep_MeTrfase_SAV2177_type"/>
</dbReference>
<dbReference type="InterPro" id="IPR029063">
    <property type="entry name" value="SAM-dependent_MTases_sf"/>
</dbReference>
<dbReference type="AlphaFoldDB" id="A0A7X6RJL6"/>
<dbReference type="PIRSF" id="PIRSF017393">
    <property type="entry name" value="MTase_SAV2177"/>
    <property type="match status" value="1"/>
</dbReference>
<dbReference type="EMBL" id="JAAXPE010000029">
    <property type="protein sequence ID" value="NKY88387.1"/>
    <property type="molecule type" value="Genomic_DNA"/>
</dbReference>
<protein>
    <recommendedName>
        <fullName evidence="3">S-adenosyl methyltransferase</fullName>
    </recommendedName>
</protein>
<proteinExistence type="predicted"/>